<dbReference type="Proteomes" id="UP000053237">
    <property type="component" value="Unassembled WGS sequence"/>
</dbReference>
<dbReference type="EMBL" id="CAIX01000951">
    <property type="protein sequence ID" value="CCI50671.1"/>
    <property type="molecule type" value="Genomic_DNA"/>
</dbReference>
<evidence type="ECO:0000313" key="1">
    <source>
        <dbReference type="EMBL" id="CCI50671.1"/>
    </source>
</evidence>
<organism evidence="1 2">
    <name type="scientific">Albugo candida</name>
    <dbReference type="NCBI Taxonomy" id="65357"/>
    <lineage>
        <taxon>Eukaryota</taxon>
        <taxon>Sar</taxon>
        <taxon>Stramenopiles</taxon>
        <taxon>Oomycota</taxon>
        <taxon>Peronosporomycetes</taxon>
        <taxon>Albuginales</taxon>
        <taxon>Albuginaceae</taxon>
        <taxon>Albugo</taxon>
    </lineage>
</organism>
<gene>
    <name evidence="1" type="ORF">BN9_127690</name>
</gene>
<protein>
    <submittedName>
        <fullName evidence="1">Uncharacterized protein</fullName>
    </submittedName>
</protein>
<keyword evidence="2" id="KW-1185">Reference proteome</keyword>
<name>A0A024GV33_9STRA</name>
<dbReference type="AlphaFoldDB" id="A0A024GV33"/>
<evidence type="ECO:0000313" key="2">
    <source>
        <dbReference type="Proteomes" id="UP000053237"/>
    </source>
</evidence>
<comment type="caution">
    <text evidence="1">The sequence shown here is derived from an EMBL/GenBank/DDBJ whole genome shotgun (WGS) entry which is preliminary data.</text>
</comment>
<accession>A0A024GV33</accession>
<proteinExistence type="predicted"/>
<dbReference type="OrthoDB" id="190541at2759"/>
<sequence>WQNLDLKAHGKTDSSQFSVANDEDDIIAVHLSINSTLRIPKSYSFVKKQSCRLNMDSVRRESIALYRRIIRESRRLKPHERDYYRLFARGIHERVLQDMEWILKKYTGKGLSSG</sequence>
<feature type="non-terminal residue" evidence="1">
    <location>
        <position position="1"/>
    </location>
</feature>
<dbReference type="InParanoid" id="A0A024GV33"/>
<reference evidence="1 2" key="1">
    <citation type="submission" date="2012-05" db="EMBL/GenBank/DDBJ databases">
        <title>Recombination and specialization in a pathogen metapopulation.</title>
        <authorList>
            <person name="Gardiner A."/>
            <person name="Kemen E."/>
            <person name="Schultz-Larsen T."/>
            <person name="MacLean D."/>
            <person name="Van Oosterhout C."/>
            <person name="Jones J.D.G."/>
        </authorList>
    </citation>
    <scope>NUCLEOTIDE SEQUENCE [LARGE SCALE GENOMIC DNA]</scope>
    <source>
        <strain evidence="1 2">Ac Nc2</strain>
    </source>
</reference>